<name>A0ABR2H4K9_9EUKA</name>
<dbReference type="Proteomes" id="UP001470230">
    <property type="component" value="Unassembled WGS sequence"/>
</dbReference>
<dbReference type="PANTHER" id="PTHR12176">
    <property type="entry name" value="SAM-DEPENDENT METHYLTRANSFERASE SUPERFAMILY PROTEIN"/>
    <property type="match status" value="1"/>
</dbReference>
<dbReference type="SUPFAM" id="SSF53335">
    <property type="entry name" value="S-adenosyl-L-methionine-dependent methyltransferases"/>
    <property type="match status" value="1"/>
</dbReference>
<dbReference type="EMBL" id="JAPFFF010000042">
    <property type="protein sequence ID" value="KAK8841169.1"/>
    <property type="molecule type" value="Genomic_DNA"/>
</dbReference>
<evidence type="ECO:0000256" key="3">
    <source>
        <dbReference type="ARBA" id="ARBA00022679"/>
    </source>
</evidence>
<keyword evidence="6" id="KW-1185">Reference proteome</keyword>
<sequence>MNEEEEEALELENSNPQKANYSDASFWDDYYNKNTEQFDWLQSWPNFKKSIPSGITLAGHAINVGCGNSPMSEKLLESGFVRVLNIDFSQVVINQMKNKYENEPKLEWEVGNCTKMDVKDLSFDCIFDKSTLDCLACSDNADTQINSYLNEVYRILKSNGYFILISFAPEITRLRYFKAVSQKLKVISVIQVPKPELANSFHYIYILTKINEL</sequence>
<organism evidence="5 6">
    <name type="scientific">Tritrichomonas musculus</name>
    <dbReference type="NCBI Taxonomy" id="1915356"/>
    <lineage>
        <taxon>Eukaryota</taxon>
        <taxon>Metamonada</taxon>
        <taxon>Parabasalia</taxon>
        <taxon>Tritrichomonadida</taxon>
        <taxon>Tritrichomonadidae</taxon>
        <taxon>Tritrichomonas</taxon>
    </lineage>
</organism>
<comment type="caution">
    <text evidence="5">The sequence shown here is derived from an EMBL/GenBank/DDBJ whole genome shotgun (WGS) entry which is preliminary data.</text>
</comment>
<evidence type="ECO:0000256" key="2">
    <source>
        <dbReference type="ARBA" id="ARBA00022603"/>
    </source>
</evidence>
<evidence type="ECO:0000313" key="5">
    <source>
        <dbReference type="EMBL" id="KAK8841169.1"/>
    </source>
</evidence>
<dbReference type="Pfam" id="PF08241">
    <property type="entry name" value="Methyltransf_11"/>
    <property type="match status" value="1"/>
</dbReference>
<feature type="domain" description="Methyltransferase type 11" evidence="4">
    <location>
        <begin position="63"/>
        <end position="164"/>
    </location>
</feature>
<dbReference type="InterPro" id="IPR013216">
    <property type="entry name" value="Methyltransf_11"/>
</dbReference>
<dbReference type="InterPro" id="IPR029063">
    <property type="entry name" value="SAM-dependent_MTases_sf"/>
</dbReference>
<dbReference type="CDD" id="cd02440">
    <property type="entry name" value="AdoMet_MTases"/>
    <property type="match status" value="1"/>
</dbReference>
<evidence type="ECO:0000256" key="1">
    <source>
        <dbReference type="ARBA" id="ARBA00008361"/>
    </source>
</evidence>
<evidence type="ECO:0000313" key="6">
    <source>
        <dbReference type="Proteomes" id="UP001470230"/>
    </source>
</evidence>
<protein>
    <recommendedName>
        <fullName evidence="4">Methyltransferase type 11 domain-containing protein</fullName>
    </recommendedName>
</protein>
<keyword evidence="3" id="KW-0808">Transferase</keyword>
<dbReference type="InterPro" id="IPR051419">
    <property type="entry name" value="Lys/N-term_MeTrsfase_sf"/>
</dbReference>
<dbReference type="PANTHER" id="PTHR12176:SF79">
    <property type="entry name" value="METHYLTRANSFERASE TYPE 11 DOMAIN-CONTAINING PROTEIN"/>
    <property type="match status" value="1"/>
</dbReference>
<proteinExistence type="inferred from homology"/>
<comment type="similarity">
    <text evidence="1">Belongs to the methyltransferase superfamily.</text>
</comment>
<reference evidence="5 6" key="1">
    <citation type="submission" date="2024-04" db="EMBL/GenBank/DDBJ databases">
        <title>Tritrichomonas musculus Genome.</title>
        <authorList>
            <person name="Alves-Ferreira E."/>
            <person name="Grigg M."/>
            <person name="Lorenzi H."/>
            <person name="Galac M."/>
        </authorList>
    </citation>
    <scope>NUCLEOTIDE SEQUENCE [LARGE SCALE GENOMIC DNA]</scope>
    <source>
        <strain evidence="5 6">EAF2021</strain>
    </source>
</reference>
<keyword evidence="2" id="KW-0489">Methyltransferase</keyword>
<dbReference type="Gene3D" id="3.40.50.150">
    <property type="entry name" value="Vaccinia Virus protein VP39"/>
    <property type="match status" value="1"/>
</dbReference>
<accession>A0ABR2H4K9</accession>
<gene>
    <name evidence="5" type="ORF">M9Y10_027369</name>
</gene>
<evidence type="ECO:0000259" key="4">
    <source>
        <dbReference type="Pfam" id="PF08241"/>
    </source>
</evidence>